<name>A0A366HEW4_9BACT</name>
<sequence length="82" mass="9740">MMGGGPNRSLVEEQGSFAKRNSTLPLVDPEWRPLDPETDVYLDWNSAEDHEIWRECWAGKVTHDSLYYWRKDYWLRAVRKPS</sequence>
<organism evidence="1 2">
    <name type="scientific">Roseimicrobium gellanilyticum</name>
    <dbReference type="NCBI Taxonomy" id="748857"/>
    <lineage>
        <taxon>Bacteria</taxon>
        <taxon>Pseudomonadati</taxon>
        <taxon>Verrucomicrobiota</taxon>
        <taxon>Verrucomicrobiia</taxon>
        <taxon>Verrucomicrobiales</taxon>
        <taxon>Verrucomicrobiaceae</taxon>
        <taxon>Roseimicrobium</taxon>
    </lineage>
</organism>
<dbReference type="Proteomes" id="UP000253426">
    <property type="component" value="Unassembled WGS sequence"/>
</dbReference>
<evidence type="ECO:0000313" key="1">
    <source>
        <dbReference type="EMBL" id="RBP39858.1"/>
    </source>
</evidence>
<proteinExistence type="predicted"/>
<dbReference type="EMBL" id="QNRR01000009">
    <property type="protein sequence ID" value="RBP39858.1"/>
    <property type="molecule type" value="Genomic_DNA"/>
</dbReference>
<gene>
    <name evidence="1" type="ORF">DES53_109286</name>
</gene>
<reference evidence="1 2" key="1">
    <citation type="submission" date="2018-06" db="EMBL/GenBank/DDBJ databases">
        <title>Genomic Encyclopedia of Type Strains, Phase IV (KMG-IV): sequencing the most valuable type-strain genomes for metagenomic binning, comparative biology and taxonomic classification.</title>
        <authorList>
            <person name="Goeker M."/>
        </authorList>
    </citation>
    <scope>NUCLEOTIDE SEQUENCE [LARGE SCALE GENOMIC DNA]</scope>
    <source>
        <strain evidence="1 2">DSM 25532</strain>
    </source>
</reference>
<keyword evidence="2" id="KW-1185">Reference proteome</keyword>
<evidence type="ECO:0000313" key="2">
    <source>
        <dbReference type="Proteomes" id="UP000253426"/>
    </source>
</evidence>
<accession>A0A366HEW4</accession>
<comment type="caution">
    <text evidence="1">The sequence shown here is derived from an EMBL/GenBank/DDBJ whole genome shotgun (WGS) entry which is preliminary data.</text>
</comment>
<protein>
    <submittedName>
        <fullName evidence="1">Uncharacterized protein</fullName>
    </submittedName>
</protein>
<dbReference type="AlphaFoldDB" id="A0A366HEW4"/>